<organism evidence="2 5">
    <name type="scientific">Mycolicibacterium rufum</name>
    <dbReference type="NCBI Taxonomy" id="318424"/>
    <lineage>
        <taxon>Bacteria</taxon>
        <taxon>Bacillati</taxon>
        <taxon>Actinomycetota</taxon>
        <taxon>Actinomycetes</taxon>
        <taxon>Mycobacteriales</taxon>
        <taxon>Mycobacteriaceae</taxon>
        <taxon>Mycolicibacterium</taxon>
    </lineage>
</organism>
<reference evidence="2" key="1">
    <citation type="submission" date="2020-07" db="EMBL/GenBank/DDBJ databases">
        <authorList>
            <person name="Pettersson B.M.F."/>
            <person name="Behra P.R.K."/>
            <person name="Ramesh M."/>
            <person name="Das S."/>
            <person name="Dasgupta S."/>
            <person name="Kirsebom L.A."/>
        </authorList>
    </citation>
    <scope>NUCLEOTIDE SEQUENCE</scope>
    <source>
        <strain evidence="2">DSM 45406</strain>
    </source>
</reference>
<gene>
    <name evidence="2" type="ORF">H7H73_16650</name>
    <name evidence="3" type="ORF">MJO55_21350</name>
</gene>
<dbReference type="Proteomes" id="UP001055159">
    <property type="component" value="Chromosome"/>
</dbReference>
<dbReference type="EMBL" id="JACKRN010000600">
    <property type="protein sequence ID" value="MCV7071772.1"/>
    <property type="molecule type" value="Genomic_DNA"/>
</dbReference>
<accession>A0A9X3BPS0</accession>
<evidence type="ECO:0000313" key="4">
    <source>
        <dbReference type="Proteomes" id="UP001055159"/>
    </source>
</evidence>
<keyword evidence="4" id="KW-1185">Reference proteome</keyword>
<reference evidence="3" key="3">
    <citation type="submission" date="2022-08" db="EMBL/GenBank/DDBJ databases">
        <title>Whole genome sequencing of non-tuberculosis mycobacteria type-strains.</title>
        <authorList>
            <person name="Igarashi Y."/>
            <person name="Osugi A."/>
            <person name="Mitarai S."/>
        </authorList>
    </citation>
    <scope>NUCLEOTIDE SEQUENCE</scope>
    <source>
        <strain evidence="3">JCM 16372</strain>
    </source>
</reference>
<dbReference type="AlphaFoldDB" id="A0A9X3BPS0"/>
<dbReference type="EMBL" id="CP092427">
    <property type="protein sequence ID" value="ULP35774.1"/>
    <property type="molecule type" value="Genomic_DNA"/>
</dbReference>
<feature type="region of interest" description="Disordered" evidence="1">
    <location>
        <begin position="1"/>
        <end position="53"/>
    </location>
</feature>
<reference evidence="2" key="2">
    <citation type="journal article" date="2022" name="BMC Genomics">
        <title>Comparative genome analysis of mycobacteria focusing on tRNA and non-coding RNA.</title>
        <authorList>
            <person name="Behra P.R.K."/>
            <person name="Pettersson B.M.F."/>
            <person name="Ramesh M."/>
            <person name="Das S."/>
            <person name="Dasgupta S."/>
            <person name="Kirsebom L.A."/>
        </authorList>
    </citation>
    <scope>NUCLEOTIDE SEQUENCE</scope>
    <source>
        <strain evidence="2">DSM 45406</strain>
    </source>
</reference>
<protein>
    <submittedName>
        <fullName evidence="2">Uncharacterized protein</fullName>
    </submittedName>
</protein>
<feature type="compositionally biased region" description="Basic and acidic residues" evidence="1">
    <location>
        <begin position="15"/>
        <end position="32"/>
    </location>
</feature>
<evidence type="ECO:0000313" key="2">
    <source>
        <dbReference type="EMBL" id="MCV7071772.1"/>
    </source>
</evidence>
<name>A0A9X3BPS0_9MYCO</name>
<sequence>MAVEQNSTPPPTPEDATKASAEQRDLQDKLDHQDDDPEAPGGWQTRNEIPDEN</sequence>
<evidence type="ECO:0000313" key="3">
    <source>
        <dbReference type="EMBL" id="ULP35774.1"/>
    </source>
</evidence>
<dbReference type="RefSeq" id="WP_239735390.1">
    <property type="nucleotide sequence ID" value="NZ_CP092427.2"/>
</dbReference>
<dbReference type="Proteomes" id="UP001140272">
    <property type="component" value="Unassembled WGS sequence"/>
</dbReference>
<proteinExistence type="predicted"/>
<evidence type="ECO:0000256" key="1">
    <source>
        <dbReference type="SAM" id="MobiDB-lite"/>
    </source>
</evidence>
<evidence type="ECO:0000313" key="5">
    <source>
        <dbReference type="Proteomes" id="UP001140272"/>
    </source>
</evidence>